<dbReference type="AlphaFoldDB" id="A0A8S1JZ74"/>
<dbReference type="Proteomes" id="UP000688137">
    <property type="component" value="Unassembled WGS sequence"/>
</dbReference>
<reference evidence="1" key="1">
    <citation type="submission" date="2021-01" db="EMBL/GenBank/DDBJ databases">
        <authorList>
            <consortium name="Genoscope - CEA"/>
            <person name="William W."/>
        </authorList>
    </citation>
    <scope>NUCLEOTIDE SEQUENCE</scope>
</reference>
<sequence length="201" mass="23943">MFKNQKIEKQRRSKERFIYEACNLVQQWRDLFKNGYTDYAGNFIKPTLKEAANLIGCSKKTLEDYYSIIRKASQITDINQCLQKKMGYLRSLLKQKEENLNVAAPVIEEIEERNPSNDSWNNLIIEANDENQEDSNLNTDRFIIETQIECEGSPILYEREQFDYEYNHTEINSNQYWKEVQIEDDENDMSIANQDQIFFDF</sequence>
<protein>
    <submittedName>
        <fullName evidence="1">Uncharacterized protein</fullName>
    </submittedName>
</protein>
<proteinExistence type="predicted"/>
<evidence type="ECO:0000313" key="2">
    <source>
        <dbReference type="Proteomes" id="UP000688137"/>
    </source>
</evidence>
<organism evidence="1 2">
    <name type="scientific">Paramecium primaurelia</name>
    <dbReference type="NCBI Taxonomy" id="5886"/>
    <lineage>
        <taxon>Eukaryota</taxon>
        <taxon>Sar</taxon>
        <taxon>Alveolata</taxon>
        <taxon>Ciliophora</taxon>
        <taxon>Intramacronucleata</taxon>
        <taxon>Oligohymenophorea</taxon>
        <taxon>Peniculida</taxon>
        <taxon>Parameciidae</taxon>
        <taxon>Paramecium</taxon>
    </lineage>
</organism>
<evidence type="ECO:0000313" key="1">
    <source>
        <dbReference type="EMBL" id="CAD8047982.1"/>
    </source>
</evidence>
<accession>A0A8S1JZ74</accession>
<name>A0A8S1JZ74_PARPR</name>
<comment type="caution">
    <text evidence="1">The sequence shown here is derived from an EMBL/GenBank/DDBJ whole genome shotgun (WGS) entry which is preliminary data.</text>
</comment>
<keyword evidence="2" id="KW-1185">Reference proteome</keyword>
<dbReference type="EMBL" id="CAJJDM010000009">
    <property type="protein sequence ID" value="CAD8047982.1"/>
    <property type="molecule type" value="Genomic_DNA"/>
</dbReference>
<gene>
    <name evidence="1" type="ORF">PPRIM_AZ9-3.1.T0120267</name>
</gene>
<dbReference type="OMA" id="SNQYWKE"/>